<comment type="caution">
    <text evidence="12">The sequence shown here is derived from an EMBL/GenBank/DDBJ whole genome shotgun (WGS) entry which is preliminary data.</text>
</comment>
<evidence type="ECO:0000256" key="2">
    <source>
        <dbReference type="ARBA" id="ARBA00011262"/>
    </source>
</evidence>
<evidence type="ECO:0000256" key="8">
    <source>
        <dbReference type="ARBA" id="ARBA00023136"/>
    </source>
</evidence>
<evidence type="ECO:0000256" key="9">
    <source>
        <dbReference type="ARBA" id="ARBA00025439"/>
    </source>
</evidence>
<comment type="subcellular location">
    <subcellularLocation>
        <location evidence="1">Cell membrane</location>
        <topology evidence="1">Multi-pass membrane protein</topology>
    </subcellularLocation>
</comment>
<evidence type="ECO:0000256" key="7">
    <source>
        <dbReference type="ARBA" id="ARBA00022989"/>
    </source>
</evidence>
<feature type="transmembrane region" description="Helical" evidence="11">
    <location>
        <begin position="223"/>
        <end position="243"/>
    </location>
</feature>
<name>A0A840AW91_9HYPH</name>
<dbReference type="Pfam" id="PF02653">
    <property type="entry name" value="BPD_transp_2"/>
    <property type="match status" value="1"/>
</dbReference>
<dbReference type="GO" id="GO:0005886">
    <property type="term" value="C:plasma membrane"/>
    <property type="evidence" value="ECO:0007669"/>
    <property type="project" value="UniProtKB-SubCell"/>
</dbReference>
<evidence type="ECO:0000256" key="3">
    <source>
        <dbReference type="ARBA" id="ARBA00022448"/>
    </source>
</evidence>
<feature type="transmembrane region" description="Helical" evidence="11">
    <location>
        <begin position="282"/>
        <end position="302"/>
    </location>
</feature>
<protein>
    <recommendedName>
        <fullName evidence="10">Autoinducer 2 import system permease protein LsrD</fullName>
    </recommendedName>
</protein>
<proteinExistence type="predicted"/>
<gene>
    <name evidence="12" type="ORF">GGR25_004556</name>
</gene>
<dbReference type="InterPro" id="IPR001851">
    <property type="entry name" value="ABC_transp_permease"/>
</dbReference>
<evidence type="ECO:0000256" key="4">
    <source>
        <dbReference type="ARBA" id="ARBA00022475"/>
    </source>
</evidence>
<dbReference type="EMBL" id="JACIDS010000006">
    <property type="protein sequence ID" value="MBB3933483.1"/>
    <property type="molecule type" value="Genomic_DNA"/>
</dbReference>
<feature type="transmembrane region" description="Helical" evidence="11">
    <location>
        <begin position="308"/>
        <end position="327"/>
    </location>
</feature>
<comment type="function">
    <text evidence="9">Part of the ABC transporter complex LsrABCD involved in autoinducer 2 (AI-2) import. Probably responsible for the translocation of the substrate across the membrane.</text>
</comment>
<feature type="transmembrane region" description="Helical" evidence="11">
    <location>
        <begin position="49"/>
        <end position="68"/>
    </location>
</feature>
<keyword evidence="13" id="KW-1185">Reference proteome</keyword>
<dbReference type="AlphaFoldDB" id="A0A840AW91"/>
<keyword evidence="8 11" id="KW-0472">Membrane</keyword>
<sequence length="332" mass="34667">MISTRHRAVIEFVLDHLVWFILIAVVALFSFTVPSYFQIGIFANIVEQSTFVATLAIGLSLLIIAGYMDLSVESVMALAAMVIGILFAKSGVGLGLTLTPAWLIVPVSLAIALAVGAVVGASNAFFVVRLKMNAFIVTLAAYIWGRGLVVALSGGRSAQELPAELRFLAIERFLSVPLIAWVSIAATLAFAFILNKTPFGRHLLLVGGNATAAYRAGIRVDRLTATTFVLAGAIAGLAGWLLAIRTSGATANLGVGMLFQTFAAVVIGGVSLKGGVGSLTGVYAGVLLLASIQTAINLMGMPAHFTQLIQGGMVLVAVLLDTVKIAIRKKLA</sequence>
<dbReference type="GO" id="GO:0022857">
    <property type="term" value="F:transmembrane transporter activity"/>
    <property type="evidence" value="ECO:0007669"/>
    <property type="project" value="InterPro"/>
</dbReference>
<dbReference type="PANTHER" id="PTHR32196:SF71">
    <property type="entry name" value="AUTOINDUCER 2 IMPORT SYSTEM PERMEASE PROTEIN LSRD"/>
    <property type="match status" value="1"/>
</dbReference>
<accession>A0A840AW91</accession>
<dbReference type="PANTHER" id="PTHR32196">
    <property type="entry name" value="ABC TRANSPORTER PERMEASE PROTEIN YPHD-RELATED-RELATED"/>
    <property type="match status" value="1"/>
</dbReference>
<feature type="transmembrane region" description="Helical" evidence="11">
    <location>
        <begin position="173"/>
        <end position="194"/>
    </location>
</feature>
<feature type="transmembrane region" description="Helical" evidence="11">
    <location>
        <begin position="75"/>
        <end position="96"/>
    </location>
</feature>
<dbReference type="RefSeq" id="WP_210300065.1">
    <property type="nucleotide sequence ID" value="NZ_JACIDS010000006.1"/>
</dbReference>
<evidence type="ECO:0000256" key="10">
    <source>
        <dbReference type="ARBA" id="ARBA00039381"/>
    </source>
</evidence>
<evidence type="ECO:0000313" key="12">
    <source>
        <dbReference type="EMBL" id="MBB3933483.1"/>
    </source>
</evidence>
<evidence type="ECO:0000256" key="5">
    <source>
        <dbReference type="ARBA" id="ARBA00022519"/>
    </source>
</evidence>
<dbReference type="CDD" id="cd06579">
    <property type="entry name" value="TM_PBP1_transp_AraH_like"/>
    <property type="match status" value="1"/>
</dbReference>
<evidence type="ECO:0000256" key="11">
    <source>
        <dbReference type="SAM" id="Phobius"/>
    </source>
</evidence>
<feature type="transmembrane region" description="Helical" evidence="11">
    <location>
        <begin position="134"/>
        <end position="153"/>
    </location>
</feature>
<comment type="subunit">
    <text evidence="2">The complex is composed of two ATP-binding proteins (LsrA), two transmembrane proteins (LsrC and LsrD) and a solute-binding protein (LsrB).</text>
</comment>
<keyword evidence="7 11" id="KW-1133">Transmembrane helix</keyword>
<reference evidence="12 13" key="1">
    <citation type="submission" date="2020-08" db="EMBL/GenBank/DDBJ databases">
        <title>Genomic Encyclopedia of Type Strains, Phase IV (KMG-IV): sequencing the most valuable type-strain genomes for metagenomic binning, comparative biology and taxonomic classification.</title>
        <authorList>
            <person name="Goeker M."/>
        </authorList>
    </citation>
    <scope>NUCLEOTIDE SEQUENCE [LARGE SCALE GENOMIC DNA]</scope>
    <source>
        <strain evidence="12 13">DSM 25966</strain>
    </source>
</reference>
<evidence type="ECO:0000256" key="1">
    <source>
        <dbReference type="ARBA" id="ARBA00004651"/>
    </source>
</evidence>
<keyword evidence="3" id="KW-0813">Transport</keyword>
<feature type="transmembrane region" description="Helical" evidence="11">
    <location>
        <begin position="12"/>
        <end position="37"/>
    </location>
</feature>
<keyword evidence="5" id="KW-0997">Cell inner membrane</keyword>
<keyword evidence="4" id="KW-1003">Cell membrane</keyword>
<organism evidence="12 13">
    <name type="scientific">Kaistia hirudinis</name>
    <dbReference type="NCBI Taxonomy" id="1293440"/>
    <lineage>
        <taxon>Bacteria</taxon>
        <taxon>Pseudomonadati</taxon>
        <taxon>Pseudomonadota</taxon>
        <taxon>Alphaproteobacteria</taxon>
        <taxon>Hyphomicrobiales</taxon>
        <taxon>Kaistiaceae</taxon>
        <taxon>Kaistia</taxon>
    </lineage>
</organism>
<feature type="transmembrane region" description="Helical" evidence="11">
    <location>
        <begin position="102"/>
        <end position="127"/>
    </location>
</feature>
<keyword evidence="6 11" id="KW-0812">Transmembrane</keyword>
<evidence type="ECO:0000256" key="6">
    <source>
        <dbReference type="ARBA" id="ARBA00022692"/>
    </source>
</evidence>
<feature type="transmembrane region" description="Helical" evidence="11">
    <location>
        <begin position="249"/>
        <end position="270"/>
    </location>
</feature>
<evidence type="ECO:0000313" key="13">
    <source>
        <dbReference type="Proteomes" id="UP000553963"/>
    </source>
</evidence>
<dbReference type="Proteomes" id="UP000553963">
    <property type="component" value="Unassembled WGS sequence"/>
</dbReference>